<evidence type="ECO:0000313" key="3">
    <source>
        <dbReference type="Proteomes" id="UP001500466"/>
    </source>
</evidence>
<evidence type="ECO:0000313" key="2">
    <source>
        <dbReference type="EMBL" id="GAA4956286.1"/>
    </source>
</evidence>
<gene>
    <name evidence="2" type="ORF">GCM10023205_18000</name>
</gene>
<sequence>MGVRRDGGFVGVAADTRSAERGARALDARRNRPPASERRDRIAATCRPQQKVSAHPELAGKYRPSIHGRIYTE</sequence>
<dbReference type="EMBL" id="BAABHS010000005">
    <property type="protein sequence ID" value="GAA4956286.1"/>
    <property type="molecule type" value="Genomic_DNA"/>
</dbReference>
<organism evidence="2 3">
    <name type="scientific">Yinghuangia aomiensis</name>
    <dbReference type="NCBI Taxonomy" id="676205"/>
    <lineage>
        <taxon>Bacteria</taxon>
        <taxon>Bacillati</taxon>
        <taxon>Actinomycetota</taxon>
        <taxon>Actinomycetes</taxon>
        <taxon>Kitasatosporales</taxon>
        <taxon>Streptomycetaceae</taxon>
        <taxon>Yinghuangia</taxon>
    </lineage>
</organism>
<feature type="compositionally biased region" description="Basic and acidic residues" evidence="1">
    <location>
        <begin position="17"/>
        <end position="42"/>
    </location>
</feature>
<accession>A0ABP9GXN4</accession>
<name>A0ABP9GXN4_9ACTN</name>
<keyword evidence="3" id="KW-1185">Reference proteome</keyword>
<proteinExistence type="predicted"/>
<evidence type="ECO:0000256" key="1">
    <source>
        <dbReference type="SAM" id="MobiDB-lite"/>
    </source>
</evidence>
<comment type="caution">
    <text evidence="2">The sequence shown here is derived from an EMBL/GenBank/DDBJ whole genome shotgun (WGS) entry which is preliminary data.</text>
</comment>
<reference evidence="3" key="1">
    <citation type="journal article" date="2019" name="Int. J. Syst. Evol. Microbiol.">
        <title>The Global Catalogue of Microorganisms (GCM) 10K type strain sequencing project: providing services to taxonomists for standard genome sequencing and annotation.</title>
        <authorList>
            <consortium name="The Broad Institute Genomics Platform"/>
            <consortium name="The Broad Institute Genome Sequencing Center for Infectious Disease"/>
            <person name="Wu L."/>
            <person name="Ma J."/>
        </authorList>
    </citation>
    <scope>NUCLEOTIDE SEQUENCE [LARGE SCALE GENOMIC DNA]</scope>
    <source>
        <strain evidence="3">JCM 17986</strain>
    </source>
</reference>
<feature type="region of interest" description="Disordered" evidence="1">
    <location>
        <begin position="1"/>
        <end position="73"/>
    </location>
</feature>
<protein>
    <submittedName>
        <fullName evidence="2">Uncharacterized protein</fullName>
    </submittedName>
</protein>
<dbReference type="Proteomes" id="UP001500466">
    <property type="component" value="Unassembled WGS sequence"/>
</dbReference>